<evidence type="ECO:0000313" key="1">
    <source>
        <dbReference type="EMBL" id="ACE92026.1"/>
    </source>
</evidence>
<reference evidence="1 2" key="1">
    <citation type="submission" date="2008-04" db="EMBL/GenBank/DDBJ databases">
        <title>Genome diversity and DNA divergence of Rhizobium etli.</title>
        <authorList>
            <person name="Gonzalez V."/>
            <person name="Acosta J.L."/>
            <person name="Santamaria R.I."/>
            <person name="Bustos P."/>
            <person name="Hernandez-Gonzalez I.L."/>
            <person name="Fernandez J.L."/>
            <person name="Diaz R."/>
            <person name="Flores M."/>
            <person name="Mora J."/>
            <person name="Palacios R."/>
            <person name="Davila G."/>
        </authorList>
    </citation>
    <scope>NUCLEOTIDE SEQUENCE [LARGE SCALE GENOMIC DNA]</scope>
    <source>
        <strain evidence="1 2">CIAT 652</strain>
    </source>
</reference>
<sequence>MTNHAHVKHSDRAQLPRGLLPRRRFANPDYEMKFKIGQPVTLKCTAEAAMIVGRIQIVDCLDEYIIKLVDADADPLRVFDFDIV</sequence>
<organism evidence="1 2">
    <name type="scientific">Rhizobium etli (strain CIAT 652)</name>
    <dbReference type="NCBI Taxonomy" id="491916"/>
    <lineage>
        <taxon>Bacteria</taxon>
        <taxon>Pseudomonadati</taxon>
        <taxon>Pseudomonadota</taxon>
        <taxon>Alphaproteobacteria</taxon>
        <taxon>Hyphomicrobiales</taxon>
        <taxon>Rhizobiaceae</taxon>
        <taxon>Rhizobium/Agrobacterium group</taxon>
        <taxon>Rhizobium</taxon>
    </lineage>
</organism>
<protein>
    <submittedName>
        <fullName evidence="1">Uncharacterized protein</fullName>
    </submittedName>
</protein>
<dbReference type="eggNOG" id="ENOG50318GT">
    <property type="taxonomic scope" value="Bacteria"/>
</dbReference>
<proteinExistence type="predicted"/>
<evidence type="ECO:0000313" key="2">
    <source>
        <dbReference type="Proteomes" id="UP000008817"/>
    </source>
</evidence>
<dbReference type="Proteomes" id="UP000008817">
    <property type="component" value="Chromosome"/>
</dbReference>
<dbReference type="AlphaFoldDB" id="B3PUE5"/>
<accession>B3PUE5</accession>
<dbReference type="HOGENOM" id="CLU_2438696_0_0_5"/>
<dbReference type="KEGG" id="rec:RHECIAT_CH0003078"/>
<name>B3PUE5_RHIE6</name>
<gene>
    <name evidence="1" type="ordered locus">RHECIAT_CH0003078</name>
</gene>
<dbReference type="EMBL" id="CP001074">
    <property type="protein sequence ID" value="ACE92026.1"/>
    <property type="molecule type" value="Genomic_DNA"/>
</dbReference>